<dbReference type="PROSITE" id="PS52015">
    <property type="entry name" value="TONB_CTD"/>
    <property type="match status" value="1"/>
</dbReference>
<evidence type="ECO:0000313" key="9">
    <source>
        <dbReference type="Proteomes" id="UP000520156"/>
    </source>
</evidence>
<dbReference type="InterPro" id="IPR037682">
    <property type="entry name" value="TonB_C"/>
</dbReference>
<feature type="region of interest" description="Disordered" evidence="5">
    <location>
        <begin position="48"/>
        <end position="71"/>
    </location>
</feature>
<feature type="domain" description="TonB C-terminal" evidence="7">
    <location>
        <begin position="126"/>
        <end position="219"/>
    </location>
</feature>
<dbReference type="SUPFAM" id="SSF74653">
    <property type="entry name" value="TolA/TonB C-terminal domain"/>
    <property type="match status" value="1"/>
</dbReference>
<dbReference type="AlphaFoldDB" id="A0A7X1FBB5"/>
<gene>
    <name evidence="8" type="ORF">H7F49_17070</name>
</gene>
<dbReference type="Pfam" id="PF03544">
    <property type="entry name" value="TonB_C"/>
    <property type="match status" value="1"/>
</dbReference>
<evidence type="ECO:0000256" key="1">
    <source>
        <dbReference type="ARBA" id="ARBA00004167"/>
    </source>
</evidence>
<accession>A0A7X1FBB5</accession>
<evidence type="ECO:0000256" key="6">
    <source>
        <dbReference type="SAM" id="Phobius"/>
    </source>
</evidence>
<comment type="caution">
    <text evidence="8">The sequence shown here is derived from an EMBL/GenBank/DDBJ whole genome shotgun (WGS) entry which is preliminary data.</text>
</comment>
<keyword evidence="9" id="KW-1185">Reference proteome</keyword>
<dbReference type="RefSeq" id="WP_185684776.1">
    <property type="nucleotide sequence ID" value="NZ_JACLAU010000046.1"/>
</dbReference>
<name>A0A7X1FBB5_9SPHN</name>
<keyword evidence="2 6" id="KW-0812">Transmembrane</keyword>
<evidence type="ECO:0000256" key="5">
    <source>
        <dbReference type="SAM" id="MobiDB-lite"/>
    </source>
</evidence>
<comment type="subcellular location">
    <subcellularLocation>
        <location evidence="1">Membrane</location>
        <topology evidence="1">Single-pass membrane protein</topology>
    </subcellularLocation>
</comment>
<evidence type="ECO:0000256" key="2">
    <source>
        <dbReference type="ARBA" id="ARBA00022692"/>
    </source>
</evidence>
<dbReference type="InterPro" id="IPR006260">
    <property type="entry name" value="TonB/TolA_C"/>
</dbReference>
<dbReference type="GO" id="GO:0016020">
    <property type="term" value="C:membrane"/>
    <property type="evidence" value="ECO:0007669"/>
    <property type="project" value="UniProtKB-SubCell"/>
</dbReference>
<dbReference type="EMBL" id="JACLAU010000046">
    <property type="protein sequence ID" value="MBC2653399.1"/>
    <property type="molecule type" value="Genomic_DNA"/>
</dbReference>
<dbReference type="NCBIfam" id="TIGR01352">
    <property type="entry name" value="tonB_Cterm"/>
    <property type="match status" value="1"/>
</dbReference>
<keyword evidence="4 6" id="KW-0472">Membrane</keyword>
<organism evidence="8 9">
    <name type="scientific">Novosphingobium aerophilum</name>
    <dbReference type="NCBI Taxonomy" id="2839843"/>
    <lineage>
        <taxon>Bacteria</taxon>
        <taxon>Pseudomonadati</taxon>
        <taxon>Pseudomonadota</taxon>
        <taxon>Alphaproteobacteria</taxon>
        <taxon>Sphingomonadales</taxon>
        <taxon>Sphingomonadaceae</taxon>
        <taxon>Novosphingobium</taxon>
    </lineage>
</organism>
<evidence type="ECO:0000313" key="8">
    <source>
        <dbReference type="EMBL" id="MBC2653399.1"/>
    </source>
</evidence>
<evidence type="ECO:0000256" key="3">
    <source>
        <dbReference type="ARBA" id="ARBA00022989"/>
    </source>
</evidence>
<proteinExistence type="predicted"/>
<sequence>MTYSRTHRPADRIATLVAVGALQAAAFYALIAGFTVAFTPVDNPLPIRATNSPLPPPEAPETPVRSRPHERDTITTVTPIKPVIPTVVPTPTIIQDPPIPVSIDPPAPKTIPEVRPAGTSALALRPRPLGRPGEWVTEADYPTSALRLDHAGTVGFVLTVSAKGRVTGCEITRSSGFAELDAATCALLQRRARFEAARDAAGQPAAGTYANAVRWQLPD</sequence>
<dbReference type="GO" id="GO:0055085">
    <property type="term" value="P:transmembrane transport"/>
    <property type="evidence" value="ECO:0007669"/>
    <property type="project" value="InterPro"/>
</dbReference>
<protein>
    <submittedName>
        <fullName evidence="8">TonB family protein</fullName>
    </submittedName>
</protein>
<dbReference type="Proteomes" id="UP000520156">
    <property type="component" value="Unassembled WGS sequence"/>
</dbReference>
<evidence type="ECO:0000256" key="4">
    <source>
        <dbReference type="ARBA" id="ARBA00023136"/>
    </source>
</evidence>
<feature type="transmembrane region" description="Helical" evidence="6">
    <location>
        <begin position="12"/>
        <end position="38"/>
    </location>
</feature>
<reference evidence="8 9" key="1">
    <citation type="submission" date="2020-08" db="EMBL/GenBank/DDBJ databases">
        <title>The genome sequence of Novosphingobium flavum 4Y4.</title>
        <authorList>
            <person name="Liu Y."/>
        </authorList>
    </citation>
    <scope>NUCLEOTIDE SEQUENCE [LARGE SCALE GENOMIC DNA]</scope>
    <source>
        <strain evidence="8 9">4Y4</strain>
    </source>
</reference>
<keyword evidence="3 6" id="KW-1133">Transmembrane helix</keyword>
<dbReference type="Gene3D" id="3.30.1150.10">
    <property type="match status" value="1"/>
</dbReference>
<evidence type="ECO:0000259" key="7">
    <source>
        <dbReference type="PROSITE" id="PS52015"/>
    </source>
</evidence>